<proteinExistence type="predicted"/>
<dbReference type="AlphaFoldDB" id="A0A7K1LKZ5"/>
<sequence length="209" mass="21773">MATHQGGRTTQTAASGSMSNGITVTSAATKGATSKMFLATSGEAGNGGNRGRYNFNVVNLAPPGATAGPYLELNQRTLVKHYRQASQTVTFTFPQPVYCVEFWVTDIDYQNGYYGDVVTVPGAVATPSTPADVTCSGSTCQSAHSGAPGTFGVDPGAARGLVHYKLTGRGLTSFSLIYSSNSSGKSSTNYQQVYVSPISYTTRADCTCA</sequence>
<dbReference type="RefSeq" id="WP_129315595.1">
    <property type="nucleotide sequence ID" value="NZ_NOIQ01000009.1"/>
</dbReference>
<dbReference type="EMBL" id="WOGT01000008">
    <property type="protein sequence ID" value="MUN55795.1"/>
    <property type="molecule type" value="Genomic_DNA"/>
</dbReference>
<evidence type="ECO:0000313" key="1">
    <source>
        <dbReference type="EMBL" id="MUN55795.1"/>
    </source>
</evidence>
<gene>
    <name evidence="1" type="ORF">GMA10_11330</name>
</gene>
<name>A0A7K1LKZ5_9MICC</name>
<protein>
    <submittedName>
        <fullName evidence="1">Uncharacterized protein</fullName>
    </submittedName>
</protein>
<organism evidence="1 2">
    <name type="scientific">Rothia koreensis</name>
    <dbReference type="NCBI Taxonomy" id="592378"/>
    <lineage>
        <taxon>Bacteria</taxon>
        <taxon>Bacillati</taxon>
        <taxon>Actinomycetota</taxon>
        <taxon>Actinomycetes</taxon>
        <taxon>Micrococcales</taxon>
        <taxon>Micrococcaceae</taxon>
        <taxon>Rothia</taxon>
    </lineage>
</organism>
<comment type="caution">
    <text evidence="1">The sequence shown here is derived from an EMBL/GenBank/DDBJ whole genome shotgun (WGS) entry which is preliminary data.</text>
</comment>
<dbReference type="Proteomes" id="UP000462152">
    <property type="component" value="Unassembled WGS sequence"/>
</dbReference>
<keyword evidence="2" id="KW-1185">Reference proteome</keyword>
<reference evidence="1 2" key="1">
    <citation type="submission" date="2019-12" db="EMBL/GenBank/DDBJ databases">
        <authorList>
            <person name="Li J."/>
            <person name="Shi Y."/>
            <person name="Xu G."/>
            <person name="Xiao D."/>
            <person name="Ran X."/>
        </authorList>
    </citation>
    <scope>NUCLEOTIDE SEQUENCE [LARGE SCALE GENOMIC DNA]</scope>
    <source>
        <strain evidence="1 2">JCM 15915</strain>
    </source>
</reference>
<accession>A0A7K1LKZ5</accession>
<evidence type="ECO:0000313" key="2">
    <source>
        <dbReference type="Proteomes" id="UP000462152"/>
    </source>
</evidence>